<name>A0ABT1D002_9PROT</name>
<organism evidence="2 3">
    <name type="scientific">Siccirubricoccus soli</name>
    <dbReference type="NCBI Taxonomy" id="2899147"/>
    <lineage>
        <taxon>Bacteria</taxon>
        <taxon>Pseudomonadati</taxon>
        <taxon>Pseudomonadota</taxon>
        <taxon>Alphaproteobacteria</taxon>
        <taxon>Acetobacterales</taxon>
        <taxon>Roseomonadaceae</taxon>
        <taxon>Siccirubricoccus</taxon>
    </lineage>
</organism>
<accession>A0ABT1D002</accession>
<keyword evidence="1" id="KW-1133">Transmembrane helix</keyword>
<evidence type="ECO:0000313" key="3">
    <source>
        <dbReference type="Proteomes" id="UP001523392"/>
    </source>
</evidence>
<reference evidence="2 3" key="1">
    <citation type="submission" date="2021-12" db="EMBL/GenBank/DDBJ databases">
        <title>Siccirubricoccus leaddurans sp. nov., a high concentration Zn2+ tolerance bacterium.</title>
        <authorList>
            <person name="Cao Y."/>
        </authorList>
    </citation>
    <scope>NUCLEOTIDE SEQUENCE [LARGE SCALE GENOMIC DNA]</scope>
    <source>
        <strain evidence="2 3">KC 17139</strain>
    </source>
</reference>
<sequence>MQHPFPSRAPALAKPAGEAAELGGLPDRLPWPMAGLVILGLALGAWLAIIFGVARALGLH</sequence>
<proteinExistence type="predicted"/>
<evidence type="ECO:0000256" key="1">
    <source>
        <dbReference type="SAM" id="Phobius"/>
    </source>
</evidence>
<dbReference type="RefSeq" id="WP_252951846.1">
    <property type="nucleotide sequence ID" value="NZ_JAFIRR010000019.1"/>
</dbReference>
<dbReference type="EMBL" id="JAFIRR010000019">
    <property type="protein sequence ID" value="MCO6415246.1"/>
    <property type="molecule type" value="Genomic_DNA"/>
</dbReference>
<evidence type="ECO:0000313" key="2">
    <source>
        <dbReference type="EMBL" id="MCO6415246.1"/>
    </source>
</evidence>
<comment type="caution">
    <text evidence="2">The sequence shown here is derived from an EMBL/GenBank/DDBJ whole genome shotgun (WGS) entry which is preliminary data.</text>
</comment>
<keyword evidence="3" id="KW-1185">Reference proteome</keyword>
<gene>
    <name evidence="2" type="ORF">JYK14_03525</name>
</gene>
<dbReference type="Proteomes" id="UP001523392">
    <property type="component" value="Unassembled WGS sequence"/>
</dbReference>
<keyword evidence="1" id="KW-0812">Transmembrane</keyword>
<protein>
    <submittedName>
        <fullName evidence="2">Uncharacterized protein</fullName>
    </submittedName>
</protein>
<feature type="transmembrane region" description="Helical" evidence="1">
    <location>
        <begin position="31"/>
        <end position="54"/>
    </location>
</feature>
<keyword evidence="1" id="KW-0472">Membrane</keyword>